<gene>
    <name evidence="2" type="ORF">FSB_LOCUS47499</name>
</gene>
<sequence length="145" mass="16550">MAEQIKAKAEQIGAEEEFDGAVEGRSGREEVVQAEERQFKSEEGKIGSEVRLMVLRSDRSRGRLISRQIEGAEMARRSWDGSWRTRSRPNISHGTDVKSEKAHINAEEMLDAVEVHYRRFGEFLSLLLLLNQLNAQKRPKTTVLL</sequence>
<feature type="region of interest" description="Disordered" evidence="1">
    <location>
        <begin position="80"/>
        <end position="99"/>
    </location>
</feature>
<feature type="region of interest" description="Disordered" evidence="1">
    <location>
        <begin position="1"/>
        <end position="27"/>
    </location>
</feature>
<accession>A0A2N9I0L9</accession>
<organism evidence="2">
    <name type="scientific">Fagus sylvatica</name>
    <name type="common">Beechnut</name>
    <dbReference type="NCBI Taxonomy" id="28930"/>
    <lineage>
        <taxon>Eukaryota</taxon>
        <taxon>Viridiplantae</taxon>
        <taxon>Streptophyta</taxon>
        <taxon>Embryophyta</taxon>
        <taxon>Tracheophyta</taxon>
        <taxon>Spermatophyta</taxon>
        <taxon>Magnoliopsida</taxon>
        <taxon>eudicotyledons</taxon>
        <taxon>Gunneridae</taxon>
        <taxon>Pentapetalae</taxon>
        <taxon>rosids</taxon>
        <taxon>fabids</taxon>
        <taxon>Fagales</taxon>
        <taxon>Fagaceae</taxon>
        <taxon>Fagus</taxon>
    </lineage>
</organism>
<reference evidence="2" key="1">
    <citation type="submission" date="2018-02" db="EMBL/GenBank/DDBJ databases">
        <authorList>
            <person name="Cohen D.B."/>
            <person name="Kent A.D."/>
        </authorList>
    </citation>
    <scope>NUCLEOTIDE SEQUENCE</scope>
</reference>
<dbReference type="AlphaFoldDB" id="A0A2N9I0L9"/>
<evidence type="ECO:0000313" key="2">
    <source>
        <dbReference type="EMBL" id="SPD19617.1"/>
    </source>
</evidence>
<dbReference type="EMBL" id="OIVN01004857">
    <property type="protein sequence ID" value="SPD19617.1"/>
    <property type="molecule type" value="Genomic_DNA"/>
</dbReference>
<evidence type="ECO:0000256" key="1">
    <source>
        <dbReference type="SAM" id="MobiDB-lite"/>
    </source>
</evidence>
<name>A0A2N9I0L9_FAGSY</name>
<proteinExistence type="predicted"/>
<protein>
    <submittedName>
        <fullName evidence="2">Uncharacterized protein</fullName>
    </submittedName>
</protein>